<protein>
    <recommendedName>
        <fullName evidence="4">DUF4352 domain-containing protein</fullName>
    </recommendedName>
</protein>
<dbReference type="eggNOG" id="ENOG50339E3">
    <property type="taxonomic scope" value="Bacteria"/>
</dbReference>
<dbReference type="AlphaFoldDB" id="F6DR67"/>
<dbReference type="InterPro" id="IPR029050">
    <property type="entry name" value="Immunoprotect_excell_Ig-like"/>
</dbReference>
<evidence type="ECO:0000313" key="3">
    <source>
        <dbReference type="Proteomes" id="UP000009234"/>
    </source>
</evidence>
<dbReference type="KEGG" id="dru:Desru_1521"/>
<reference evidence="3" key="1">
    <citation type="submission" date="2011-05" db="EMBL/GenBank/DDBJ databases">
        <title>Complete sequence of Desulfotomaculum ruminis DSM 2154.</title>
        <authorList>
            <person name="Lucas S."/>
            <person name="Copeland A."/>
            <person name="Lapidus A."/>
            <person name="Cheng J.-F."/>
            <person name="Goodwin L."/>
            <person name="Pitluck S."/>
            <person name="Lu M."/>
            <person name="Detter J.C."/>
            <person name="Han C."/>
            <person name="Tapia R."/>
            <person name="Land M."/>
            <person name="Hauser L."/>
            <person name="Kyrpides N."/>
            <person name="Ivanova N."/>
            <person name="Mikhailova N."/>
            <person name="Pagani I."/>
            <person name="Stams A.J.M."/>
            <person name="Plugge C.M."/>
            <person name="Muyzer G."/>
            <person name="Kuever J."/>
            <person name="Parshina S.N."/>
            <person name="Ivanova A.E."/>
            <person name="Nazina T.N."/>
            <person name="Brambilla E."/>
            <person name="Spring S."/>
            <person name="Klenk H.-P."/>
            <person name="Woyke T."/>
        </authorList>
    </citation>
    <scope>NUCLEOTIDE SEQUENCE [LARGE SCALE GENOMIC DNA]</scope>
    <source>
        <strain evidence="3">ATCC 23193 / DSM 2154 / NCIB 8452 / DL</strain>
    </source>
</reference>
<evidence type="ECO:0008006" key="4">
    <source>
        <dbReference type="Google" id="ProtNLM"/>
    </source>
</evidence>
<keyword evidence="3" id="KW-1185">Reference proteome</keyword>
<proteinExistence type="predicted"/>
<dbReference type="HOGENOM" id="CLU_1064484_0_0_9"/>
<organism evidence="2 3">
    <name type="scientific">Desulforamulus ruminis (strain ATCC 23193 / DSM 2154 / NCIMB 8452 / DL)</name>
    <name type="common">Desulfotomaculum ruminis</name>
    <dbReference type="NCBI Taxonomy" id="696281"/>
    <lineage>
        <taxon>Bacteria</taxon>
        <taxon>Bacillati</taxon>
        <taxon>Bacillota</taxon>
        <taxon>Clostridia</taxon>
        <taxon>Eubacteriales</taxon>
        <taxon>Peptococcaceae</taxon>
        <taxon>Desulforamulus</taxon>
    </lineage>
</organism>
<sequence length="261" mass="28882">MPSQKGLEQVPFGMIIPHNRDISVPVVGYMCPISTPPHILNNPHHSLKEALALLLQYKDRGLPMDKKHTCLGGILMRLKKFNPFVLLFMVVGVLALTGCSQEPSPPARDNNPASSQASQRHSMVYDIQRILELDPVKIRIVNVGVVRFDESRAKEKGQIALGLEIANTGDQEVRYFPEQITISNSSGKILLPDVTISEEMSGTYPPQRVMRGFIIFPLGEKTPEEFNHLTIKFPAAVDQANQPLGNGLKIDLDLKKVETAG</sequence>
<gene>
    <name evidence="2" type="ordered locus">Desru_1521</name>
</gene>
<reference evidence="2 3" key="2">
    <citation type="journal article" date="2012" name="Stand. Genomic Sci.">
        <title>Complete genome sequence of the sulfate-reducing firmicute Desulfotomaculum ruminis type strain (DL(T)).</title>
        <authorList>
            <person name="Spring S."/>
            <person name="Visser M."/>
            <person name="Lu M."/>
            <person name="Copeland A."/>
            <person name="Lapidus A."/>
            <person name="Lucas S."/>
            <person name="Cheng J.F."/>
            <person name="Han C."/>
            <person name="Tapia R."/>
            <person name="Goodwin L.A."/>
            <person name="Pitluck S."/>
            <person name="Ivanova N."/>
            <person name="Land M."/>
            <person name="Hauser L."/>
            <person name="Larimer F."/>
            <person name="Rohde M."/>
            <person name="Goker M."/>
            <person name="Detter J.C."/>
            <person name="Kyrpides N.C."/>
            <person name="Woyke T."/>
            <person name="Schaap P.J."/>
            <person name="Plugge C.M."/>
            <person name="Muyzer G."/>
            <person name="Kuever J."/>
            <person name="Pereira I.A."/>
            <person name="Parshina S.N."/>
            <person name="Bernier-Latmani R."/>
            <person name="Stams A.J."/>
            <person name="Klenk H.P."/>
        </authorList>
    </citation>
    <scope>NUCLEOTIDE SEQUENCE [LARGE SCALE GENOMIC DNA]</scope>
    <source>
        <strain evidence="3">ATCC 23193 / DSM 2154 / NCIB 8452 / DL</strain>
    </source>
</reference>
<dbReference type="EMBL" id="CP002780">
    <property type="protein sequence ID" value="AEG59786.1"/>
    <property type="molecule type" value="Genomic_DNA"/>
</dbReference>
<evidence type="ECO:0000313" key="2">
    <source>
        <dbReference type="EMBL" id="AEG59786.1"/>
    </source>
</evidence>
<accession>F6DR67</accession>
<dbReference type="Gene3D" id="2.60.40.1240">
    <property type="match status" value="1"/>
</dbReference>
<evidence type="ECO:0000256" key="1">
    <source>
        <dbReference type="ARBA" id="ARBA00022729"/>
    </source>
</evidence>
<dbReference type="STRING" id="696281.Desru_1521"/>
<name>F6DR67_DESRL</name>
<dbReference type="Proteomes" id="UP000009234">
    <property type="component" value="Chromosome"/>
</dbReference>
<keyword evidence="1" id="KW-0732">Signal</keyword>